<dbReference type="CDD" id="cd00093">
    <property type="entry name" value="HTH_XRE"/>
    <property type="match status" value="1"/>
</dbReference>
<organism evidence="2 3">
    <name type="scientific">Chryseobacterium formosense</name>
    <dbReference type="NCBI Taxonomy" id="236814"/>
    <lineage>
        <taxon>Bacteria</taxon>
        <taxon>Pseudomonadati</taxon>
        <taxon>Bacteroidota</taxon>
        <taxon>Flavobacteriia</taxon>
        <taxon>Flavobacteriales</taxon>
        <taxon>Weeksellaceae</taxon>
        <taxon>Chryseobacterium group</taxon>
        <taxon>Chryseobacterium</taxon>
    </lineage>
</organism>
<feature type="domain" description="HTH cro/C1-type" evidence="1">
    <location>
        <begin position="17"/>
        <end position="69"/>
    </location>
</feature>
<dbReference type="InterPro" id="IPR010982">
    <property type="entry name" value="Lambda_DNA-bd_dom_sf"/>
</dbReference>
<dbReference type="GO" id="GO:0003677">
    <property type="term" value="F:DNA binding"/>
    <property type="evidence" value="ECO:0007669"/>
    <property type="project" value="InterPro"/>
</dbReference>
<reference evidence="2 3" key="1">
    <citation type="submission" date="2014-07" db="EMBL/GenBank/DDBJ databases">
        <title>Genome of Chryseobacterium formosense LMG 24722.</title>
        <authorList>
            <person name="Pipes S.E."/>
            <person name="Stropko S.J."/>
            <person name="Newman J.D."/>
        </authorList>
    </citation>
    <scope>NUCLEOTIDE SEQUENCE [LARGE SCALE GENOMIC DNA]</scope>
    <source>
        <strain evidence="2 3">LMG 24722</strain>
    </source>
</reference>
<accession>A0A085Z1D0</accession>
<dbReference type="AlphaFoldDB" id="A0A085Z1D0"/>
<evidence type="ECO:0000259" key="1">
    <source>
        <dbReference type="PROSITE" id="PS50943"/>
    </source>
</evidence>
<dbReference type="eggNOG" id="COG1396">
    <property type="taxonomic scope" value="Bacteria"/>
</dbReference>
<dbReference type="RefSeq" id="WP_034678816.1">
    <property type="nucleotide sequence ID" value="NZ_FPAP01000003.1"/>
</dbReference>
<dbReference type="STRING" id="236814.IX39_17810"/>
<dbReference type="SUPFAM" id="SSF47413">
    <property type="entry name" value="lambda repressor-like DNA-binding domains"/>
    <property type="match status" value="1"/>
</dbReference>
<evidence type="ECO:0000313" key="3">
    <source>
        <dbReference type="Proteomes" id="UP000028713"/>
    </source>
</evidence>
<proteinExistence type="predicted"/>
<dbReference type="SMART" id="SM00530">
    <property type="entry name" value="HTH_XRE"/>
    <property type="match status" value="1"/>
</dbReference>
<gene>
    <name evidence="2" type="ORF">IX39_17810</name>
</gene>
<comment type="caution">
    <text evidence="2">The sequence shown here is derived from an EMBL/GenBank/DDBJ whole genome shotgun (WGS) entry which is preliminary data.</text>
</comment>
<dbReference type="OrthoDB" id="1357763at2"/>
<dbReference type="Pfam" id="PF01381">
    <property type="entry name" value="HTH_3"/>
    <property type="match status" value="1"/>
</dbReference>
<dbReference type="Gene3D" id="1.10.260.40">
    <property type="entry name" value="lambda repressor-like DNA-binding domains"/>
    <property type="match status" value="1"/>
</dbReference>
<dbReference type="PROSITE" id="PS50943">
    <property type="entry name" value="HTH_CROC1"/>
    <property type="match status" value="1"/>
</dbReference>
<dbReference type="InterPro" id="IPR001387">
    <property type="entry name" value="Cro/C1-type_HTH"/>
</dbReference>
<name>A0A085Z1D0_9FLAO</name>
<sequence>MVFISPAKAQRKLAQSIRARRLNLELTQEGLAERSGVALSTLRKYEQKGVISLNSFLKLLSVVGGLEELVTSLEPPKINFKTIDDVLKENDNVAKRQRGRKK</sequence>
<keyword evidence="3" id="KW-1185">Reference proteome</keyword>
<evidence type="ECO:0000313" key="2">
    <source>
        <dbReference type="EMBL" id="KFE98243.1"/>
    </source>
</evidence>
<dbReference type="Proteomes" id="UP000028713">
    <property type="component" value="Unassembled WGS sequence"/>
</dbReference>
<protein>
    <submittedName>
        <fullName evidence="2">XRE family transcriptional regulator</fullName>
    </submittedName>
</protein>
<dbReference type="EMBL" id="JPRP01000003">
    <property type="protein sequence ID" value="KFE98243.1"/>
    <property type="molecule type" value="Genomic_DNA"/>
</dbReference>